<dbReference type="EMBL" id="JAADJG010000692">
    <property type="protein sequence ID" value="KAF4439349.1"/>
    <property type="molecule type" value="Genomic_DNA"/>
</dbReference>
<feature type="region of interest" description="Disordered" evidence="4">
    <location>
        <begin position="1"/>
        <end position="31"/>
    </location>
</feature>
<evidence type="ECO:0000259" key="5">
    <source>
        <dbReference type="Pfam" id="PF00501"/>
    </source>
</evidence>
<comment type="caution">
    <text evidence="6">The sequence shown here is derived from an EMBL/GenBank/DDBJ whole genome shotgun (WGS) entry which is preliminary data.</text>
</comment>
<keyword evidence="3" id="KW-0521">NADP</keyword>
<organism evidence="6 7">
    <name type="scientific">Fusarium austroafricanum</name>
    <dbReference type="NCBI Taxonomy" id="2364996"/>
    <lineage>
        <taxon>Eukaryota</taxon>
        <taxon>Fungi</taxon>
        <taxon>Dikarya</taxon>
        <taxon>Ascomycota</taxon>
        <taxon>Pezizomycotina</taxon>
        <taxon>Sordariomycetes</taxon>
        <taxon>Hypocreomycetidae</taxon>
        <taxon>Hypocreales</taxon>
        <taxon>Nectriaceae</taxon>
        <taxon>Fusarium</taxon>
        <taxon>Fusarium concolor species complex</taxon>
    </lineage>
</organism>
<dbReference type="Proteomes" id="UP000605986">
    <property type="component" value="Unassembled WGS sequence"/>
</dbReference>
<accession>A0A8H4NIN7</accession>
<evidence type="ECO:0000256" key="2">
    <source>
        <dbReference type="ARBA" id="ARBA00022553"/>
    </source>
</evidence>
<name>A0A8H4NIN7_9HYPO</name>
<dbReference type="InterPro" id="IPR000873">
    <property type="entry name" value="AMP-dep_synth/lig_dom"/>
</dbReference>
<dbReference type="PANTHER" id="PTHR43439:SF2">
    <property type="entry name" value="ENZYME, PUTATIVE (JCVI)-RELATED"/>
    <property type="match status" value="1"/>
</dbReference>
<evidence type="ECO:0000256" key="3">
    <source>
        <dbReference type="ARBA" id="ARBA00022857"/>
    </source>
</evidence>
<feature type="compositionally biased region" description="Polar residues" evidence="4">
    <location>
        <begin position="10"/>
        <end position="23"/>
    </location>
</feature>
<keyword evidence="7" id="KW-1185">Reference proteome</keyword>
<evidence type="ECO:0000313" key="7">
    <source>
        <dbReference type="Proteomes" id="UP000605986"/>
    </source>
</evidence>
<dbReference type="InterPro" id="IPR020845">
    <property type="entry name" value="AMP-binding_CS"/>
</dbReference>
<keyword evidence="1" id="KW-0596">Phosphopantetheine</keyword>
<dbReference type="AlphaFoldDB" id="A0A8H4NIN7"/>
<reference evidence="6" key="1">
    <citation type="submission" date="2020-01" db="EMBL/GenBank/DDBJ databases">
        <title>Identification and distribution of gene clusters putatively required for synthesis of sphingolipid metabolism inhibitors in phylogenetically diverse species of the filamentous fungus Fusarium.</title>
        <authorList>
            <person name="Kim H.-S."/>
            <person name="Busman M."/>
            <person name="Brown D.W."/>
            <person name="Divon H."/>
            <person name="Uhlig S."/>
            <person name="Proctor R.H."/>
        </authorList>
    </citation>
    <scope>NUCLEOTIDE SEQUENCE</scope>
    <source>
        <strain evidence="6">NRRL 53441</strain>
    </source>
</reference>
<proteinExistence type="predicted"/>
<dbReference type="OrthoDB" id="429813at2759"/>
<dbReference type="SUPFAM" id="SSF56801">
    <property type="entry name" value="Acetyl-CoA synthetase-like"/>
    <property type="match status" value="1"/>
</dbReference>
<evidence type="ECO:0000256" key="1">
    <source>
        <dbReference type="ARBA" id="ARBA00022450"/>
    </source>
</evidence>
<dbReference type="Pfam" id="PF23562">
    <property type="entry name" value="AMP-binding_C_3"/>
    <property type="match status" value="1"/>
</dbReference>
<protein>
    <submittedName>
        <fullName evidence="6">NRPS-like enzyme</fullName>
    </submittedName>
</protein>
<gene>
    <name evidence="6" type="ORF">F53441_12628</name>
</gene>
<evidence type="ECO:0000313" key="6">
    <source>
        <dbReference type="EMBL" id="KAF4439349.1"/>
    </source>
</evidence>
<keyword evidence="2" id="KW-0597">Phosphoprotein</keyword>
<dbReference type="InterPro" id="IPR042099">
    <property type="entry name" value="ANL_N_sf"/>
</dbReference>
<evidence type="ECO:0000256" key="4">
    <source>
        <dbReference type="SAM" id="MobiDB-lite"/>
    </source>
</evidence>
<feature type="domain" description="AMP-dependent synthetase/ligase" evidence="5">
    <location>
        <begin position="57"/>
        <end position="351"/>
    </location>
</feature>
<dbReference type="PROSITE" id="PS00455">
    <property type="entry name" value="AMP_BINDING"/>
    <property type="match status" value="1"/>
</dbReference>
<dbReference type="Gene3D" id="3.40.50.12780">
    <property type="entry name" value="N-terminal domain of ligase-like"/>
    <property type="match status" value="1"/>
</dbReference>
<dbReference type="InterPro" id="IPR051414">
    <property type="entry name" value="Adenylate-forming_Reductase"/>
</dbReference>
<dbReference type="Pfam" id="PF00501">
    <property type="entry name" value="AMP-binding"/>
    <property type="match status" value="1"/>
</dbReference>
<dbReference type="PANTHER" id="PTHR43439">
    <property type="entry name" value="PHENYLACETATE-COENZYME A LIGASE"/>
    <property type="match status" value="1"/>
</dbReference>
<sequence>MTYLPLLDPSTETQIMSQPTQSPRGKRPLPSLVDDIATTDPHRVLYSITKTQDPAAGFRDITAAEVARGVNRCAWYIEKNLGRGQNFPTLAFIGPQTPIYAILVLAAIKTGYKLLLLSPQNTIEADLSLMGKSDCKTILLPPVLPFPIVGELVQTGKLNIVEVPALEHWLEDGHVEPYPYTKTFEEARRDPFSVMHTSGSTGIPKPIIWTHGKVSTIDSFVDLASLGYRNMFFSMCPGTRLYGAFPVNHGAGLMMLLPASIYAGFTVVTGPFPPTPEIMDSIHVHGNVQISSVAPMMLTNLAKNPSYLENLSRLNFIVYGGGPLPKATGEAVASKTTLFNFLGTTEAGSLPGHLCDPEDWAYLNFSSIVGSDFRPVGDGLYEHFIVRDPKLSRYQAIFETFPDINEWPLKDLYSKHPTKEGLWLYRGRADDMIVYSTNQKLNPLGLEEIINSHPAISAALVIGTGRSQTSLLVEAVAPPTNDVERDKLLDKIWESVEDANSLVLEDKLKIRGDMVIFTSVEKPMLRAGKGTVQRQMTVDAYASELDALYAVVEQSTAGPYPEYEYVNEVNGVNGNYHGQQMRKTMGFRGGDNRRN</sequence>